<reference evidence="1 2" key="1">
    <citation type="submission" date="2014-10" db="EMBL/GenBank/DDBJ databases">
        <title>Genome sequence of Pectobacterium carotovorum M022.</title>
        <authorList>
            <person name="Chan K.-G."/>
            <person name="Tan W.-S."/>
        </authorList>
    </citation>
    <scope>NUCLEOTIDE SEQUENCE [LARGE SCALE GENOMIC DNA]</scope>
    <source>
        <strain evidence="1 2">M022</strain>
    </source>
</reference>
<keyword evidence="2" id="KW-1185">Reference proteome</keyword>
<accession>A0A7V8IGP8</accession>
<gene>
    <name evidence="1" type="ORF">OI69_15750</name>
</gene>
<name>A0A7V8IGP8_9GAMM</name>
<comment type="caution">
    <text evidence="1">The sequence shown here is derived from an EMBL/GenBank/DDBJ whole genome shotgun (WGS) entry which is preliminary data.</text>
</comment>
<protein>
    <submittedName>
        <fullName evidence="1">Uncharacterized protein</fullName>
    </submittedName>
</protein>
<evidence type="ECO:0000313" key="2">
    <source>
        <dbReference type="Proteomes" id="UP000053038"/>
    </source>
</evidence>
<dbReference type="AlphaFoldDB" id="A0A7V8IGP8"/>
<sequence length="190" mass="21287">MGLFLVLLLTGCSTVSDYNKNLTDYTGDKKSGIAFNIGYNQVRVYPETKNCIDLYSKNNGFIPRNVFSGRKNIGIPDAVGMKKDNQEYWVSANDNLAIRVLYTGETGSKNLFLSKATVSESIITFKPQPGAFYYVTVDFENHNLATGKYLRIYQIIDGDTGEKQLKHVEILNIKNCSGQRPWYMKGGAVI</sequence>
<evidence type="ECO:0000313" key="1">
    <source>
        <dbReference type="EMBL" id="KHN50076.1"/>
    </source>
</evidence>
<proteinExistence type="predicted"/>
<dbReference type="EMBL" id="JSXC01000043">
    <property type="protein sequence ID" value="KHN50076.1"/>
    <property type="molecule type" value="Genomic_DNA"/>
</dbReference>
<dbReference type="Proteomes" id="UP000053038">
    <property type="component" value="Unassembled WGS sequence"/>
</dbReference>
<organism evidence="1 2">
    <name type="scientific">Pectobacterium fontis</name>
    <dbReference type="NCBI Taxonomy" id="2558042"/>
    <lineage>
        <taxon>Bacteria</taxon>
        <taxon>Pseudomonadati</taxon>
        <taxon>Pseudomonadota</taxon>
        <taxon>Gammaproteobacteria</taxon>
        <taxon>Enterobacterales</taxon>
        <taxon>Pectobacteriaceae</taxon>
        <taxon>Pectobacterium</taxon>
    </lineage>
</organism>